<gene>
    <name evidence="2" type="ORF">GCM10010104_23720</name>
</gene>
<comment type="caution">
    <text evidence="2">The sequence shown here is derived from an EMBL/GenBank/DDBJ whole genome shotgun (WGS) entry which is preliminary data.</text>
</comment>
<sequence length="71" mass="7837">MAGGRPHLQMARELGEPGTTRCLDVREPLSSSTLVRADYPPRRSKTAAGPDQMLEPAHLRLRYGARSYSTV</sequence>
<dbReference type="RefSeq" id="WP_234845229.1">
    <property type="nucleotide sequence ID" value="NZ_BAAART010000055.1"/>
</dbReference>
<keyword evidence="3" id="KW-1185">Reference proteome</keyword>
<dbReference type="EMBL" id="BAAART010000055">
    <property type="protein sequence ID" value="GAA2229898.1"/>
    <property type="molecule type" value="Genomic_DNA"/>
</dbReference>
<evidence type="ECO:0000313" key="3">
    <source>
        <dbReference type="Proteomes" id="UP001501474"/>
    </source>
</evidence>
<organism evidence="2 3">
    <name type="scientific">Streptomyces indiaensis</name>
    <dbReference type="NCBI Taxonomy" id="284033"/>
    <lineage>
        <taxon>Bacteria</taxon>
        <taxon>Bacillati</taxon>
        <taxon>Actinomycetota</taxon>
        <taxon>Actinomycetes</taxon>
        <taxon>Kitasatosporales</taxon>
        <taxon>Streptomycetaceae</taxon>
        <taxon>Streptomyces</taxon>
    </lineage>
</organism>
<reference evidence="2 3" key="1">
    <citation type="journal article" date="2019" name="Int. J. Syst. Evol. Microbiol.">
        <title>The Global Catalogue of Microorganisms (GCM) 10K type strain sequencing project: providing services to taxonomists for standard genome sequencing and annotation.</title>
        <authorList>
            <consortium name="The Broad Institute Genomics Platform"/>
            <consortium name="The Broad Institute Genome Sequencing Center for Infectious Disease"/>
            <person name="Wu L."/>
            <person name="Ma J."/>
        </authorList>
    </citation>
    <scope>NUCLEOTIDE SEQUENCE [LARGE SCALE GENOMIC DNA]</scope>
    <source>
        <strain evidence="2 3">JCM 3053</strain>
    </source>
</reference>
<accession>A0ABN3DFV5</accession>
<feature type="region of interest" description="Disordered" evidence="1">
    <location>
        <begin position="1"/>
        <end position="23"/>
    </location>
</feature>
<evidence type="ECO:0000256" key="1">
    <source>
        <dbReference type="SAM" id="MobiDB-lite"/>
    </source>
</evidence>
<proteinExistence type="predicted"/>
<name>A0ABN3DFV5_9ACTN</name>
<dbReference type="Proteomes" id="UP001501474">
    <property type="component" value="Unassembled WGS sequence"/>
</dbReference>
<evidence type="ECO:0000313" key="2">
    <source>
        <dbReference type="EMBL" id="GAA2229898.1"/>
    </source>
</evidence>
<protein>
    <submittedName>
        <fullName evidence="2">Uncharacterized protein</fullName>
    </submittedName>
</protein>